<evidence type="ECO:0000313" key="1">
    <source>
        <dbReference type="EMBL" id="GAJ23126.1"/>
    </source>
</evidence>
<comment type="caution">
    <text evidence="1">The sequence shown here is derived from an EMBL/GenBank/DDBJ whole genome shotgun (WGS) entry which is preliminary data.</text>
</comment>
<sequence length="66" mass="7585">YQIIVDFSGKLYRSFQIDDQLFDLSNIPIYTHSSGIFRHLRSTIRIETLGAAAASLNLDEFLLHEI</sequence>
<reference evidence="1" key="1">
    <citation type="journal article" date="2014" name="Front. Microbiol.">
        <title>High frequency of phylogenetically diverse reductive dehalogenase-homologous genes in deep subseafloor sedimentary metagenomes.</title>
        <authorList>
            <person name="Kawai M."/>
            <person name="Futagami T."/>
            <person name="Toyoda A."/>
            <person name="Takaki Y."/>
            <person name="Nishi S."/>
            <person name="Hori S."/>
            <person name="Arai W."/>
            <person name="Tsubouchi T."/>
            <person name="Morono Y."/>
            <person name="Uchiyama I."/>
            <person name="Ito T."/>
            <person name="Fujiyama A."/>
            <person name="Inagaki F."/>
            <person name="Takami H."/>
        </authorList>
    </citation>
    <scope>NUCLEOTIDE SEQUENCE</scope>
    <source>
        <strain evidence="1">Expedition CK06-06</strain>
    </source>
</reference>
<dbReference type="AlphaFoldDB" id="X1VWT1"/>
<organism evidence="1">
    <name type="scientific">marine sediment metagenome</name>
    <dbReference type="NCBI Taxonomy" id="412755"/>
    <lineage>
        <taxon>unclassified sequences</taxon>
        <taxon>metagenomes</taxon>
        <taxon>ecological metagenomes</taxon>
    </lineage>
</organism>
<dbReference type="EMBL" id="BARW01037166">
    <property type="protein sequence ID" value="GAJ23126.1"/>
    <property type="molecule type" value="Genomic_DNA"/>
</dbReference>
<protein>
    <submittedName>
        <fullName evidence="1">Uncharacterized protein</fullName>
    </submittedName>
</protein>
<accession>X1VWT1</accession>
<name>X1VWT1_9ZZZZ</name>
<feature type="non-terminal residue" evidence="1">
    <location>
        <position position="1"/>
    </location>
</feature>
<gene>
    <name evidence="1" type="ORF">S12H4_57454</name>
</gene>
<proteinExistence type="predicted"/>